<dbReference type="Proteomes" id="UP001207468">
    <property type="component" value="Unassembled WGS sequence"/>
</dbReference>
<accession>A0ACC0U437</accession>
<feature type="non-terminal residue" evidence="1">
    <location>
        <position position="212"/>
    </location>
</feature>
<proteinExistence type="predicted"/>
<comment type="caution">
    <text evidence="1">The sequence shown here is derived from an EMBL/GenBank/DDBJ whole genome shotgun (WGS) entry which is preliminary data.</text>
</comment>
<feature type="non-terminal residue" evidence="1">
    <location>
        <position position="1"/>
    </location>
</feature>
<dbReference type="EMBL" id="JAGFNK010000168">
    <property type="protein sequence ID" value="KAI9462519.1"/>
    <property type="molecule type" value="Genomic_DNA"/>
</dbReference>
<protein>
    <submittedName>
        <fullName evidence="1">Uncharacterized protein</fullName>
    </submittedName>
</protein>
<keyword evidence="2" id="KW-1185">Reference proteome</keyword>
<evidence type="ECO:0000313" key="1">
    <source>
        <dbReference type="EMBL" id="KAI9462519.1"/>
    </source>
</evidence>
<gene>
    <name evidence="1" type="ORF">F5148DRAFT_964309</name>
</gene>
<name>A0ACC0U437_9AGAM</name>
<organism evidence="1 2">
    <name type="scientific">Russula earlei</name>
    <dbReference type="NCBI Taxonomy" id="71964"/>
    <lineage>
        <taxon>Eukaryota</taxon>
        <taxon>Fungi</taxon>
        <taxon>Dikarya</taxon>
        <taxon>Basidiomycota</taxon>
        <taxon>Agaricomycotina</taxon>
        <taxon>Agaricomycetes</taxon>
        <taxon>Russulales</taxon>
        <taxon>Russulaceae</taxon>
        <taxon>Russula</taxon>
    </lineage>
</organism>
<evidence type="ECO:0000313" key="2">
    <source>
        <dbReference type="Proteomes" id="UP001207468"/>
    </source>
</evidence>
<sequence length="212" mass="22484">AVAVYCGANPGTEPTFQHAATSLGHALANQACPLVYGGGSRGIMGIISGAVLKHGGSVTAVIPSAMVRAGGEGDCTNPGKYLIELEEKGREKIVVDSMHERKVVMARRVRGFIGLPGGYGTFEEIMEVTTWTQLGIHTKPVVLVNVLGFFDPLRRLIKGAVDSGFIKGRNENLIVFVDCPPDEDPDTFDWGTAALSALDSWCAPGPGLFAWN</sequence>
<reference evidence="1" key="1">
    <citation type="submission" date="2021-03" db="EMBL/GenBank/DDBJ databases">
        <title>Evolutionary priming and transition to the ectomycorrhizal habit in an iconic lineage of mushroom-forming fungi: is preadaptation a requirement?</title>
        <authorList>
            <consortium name="DOE Joint Genome Institute"/>
            <person name="Looney B.P."/>
            <person name="Miyauchi S."/>
            <person name="Morin E."/>
            <person name="Drula E."/>
            <person name="Courty P.E."/>
            <person name="Chicoki N."/>
            <person name="Fauchery L."/>
            <person name="Kohler A."/>
            <person name="Kuo A."/>
            <person name="LaButti K."/>
            <person name="Pangilinan J."/>
            <person name="Lipzen A."/>
            <person name="Riley R."/>
            <person name="Andreopoulos W."/>
            <person name="He G."/>
            <person name="Johnson J."/>
            <person name="Barry K.W."/>
            <person name="Grigoriev I.V."/>
            <person name="Nagy L."/>
            <person name="Hibbett D."/>
            <person name="Henrissat B."/>
            <person name="Matheny P.B."/>
            <person name="Labbe J."/>
            <person name="Martin A.F."/>
        </authorList>
    </citation>
    <scope>NUCLEOTIDE SEQUENCE</scope>
    <source>
        <strain evidence="1">BPL698</strain>
    </source>
</reference>